<keyword evidence="3" id="KW-1185">Reference proteome</keyword>
<dbReference type="Proteomes" id="UP000542210">
    <property type="component" value="Unassembled WGS sequence"/>
</dbReference>
<organism evidence="2 3">
    <name type="scientific">Sphaerisporangium siamense</name>
    <dbReference type="NCBI Taxonomy" id="795645"/>
    <lineage>
        <taxon>Bacteria</taxon>
        <taxon>Bacillati</taxon>
        <taxon>Actinomycetota</taxon>
        <taxon>Actinomycetes</taxon>
        <taxon>Streptosporangiales</taxon>
        <taxon>Streptosporangiaceae</taxon>
        <taxon>Sphaerisporangium</taxon>
    </lineage>
</organism>
<dbReference type="RefSeq" id="WP_184877962.1">
    <property type="nucleotide sequence ID" value="NZ_BOOV01000009.1"/>
</dbReference>
<dbReference type="Gene3D" id="2.60.120.200">
    <property type="match status" value="1"/>
</dbReference>
<gene>
    <name evidence="2" type="ORF">BJ982_001620</name>
</gene>
<comment type="caution">
    <text evidence="2">The sequence shown here is derived from an EMBL/GenBank/DDBJ whole genome shotgun (WGS) entry which is preliminary data.</text>
</comment>
<name>A0A7W7GAJ8_9ACTN</name>
<feature type="region of interest" description="Disordered" evidence="1">
    <location>
        <begin position="188"/>
        <end position="216"/>
    </location>
</feature>
<sequence>MAVRFSADAQDYTRSLGLGSQTQWAVSCWMKLSADRNAAATAWSLDDGSGTSFYLGSDTDGTTMYVWDFGGADAYGSRALSVGTWYYWGVSSNNGSGVVISRAAGDTGFTATPWSGGVASLSLATLRLGETALGGEWLNGCLAAVKVWSGAALSQAELEAEAWSYMPRRAANLAAWYPLTRAETTDYSGAGRTLSGGSGTATEDGPPIPWRQGRPRRLTPLSVPAEATPGTIAAHWSMPAPGVATGVTQHPSVIAAPWTMLAPEVFTGDPVTPVEAGLLPAPWSMPAPTVQAFKNATVAAPLIAAPWSMPAPAMSVPVNAGDDLDGPGQLSFNGFKLGGGTRYPFIQLDGASVDLPALDNGNVPHPTADGSISGQKLPQSRIITLTTRIRAPRDQIEQAALDFLNGLPAAEADEELPLAIRVMDTIYVGRGAVIRRAAPIDKRFRVGRVEAVVQWELSDPRLYSRALHSATIPDGSAVDVFNAGNRKTRPLVRVPGPAHGPSLTSEQILGDGRSVLRVVEFDLEVAAGETLIIDPEHNTATIGGVSKVRYLTGASLAVGSWVLGRGATTIEYVTQEGGAPPITVLWRDAWI</sequence>
<accession>A0A7W7GAJ8</accession>
<dbReference type="SUPFAM" id="SSF49899">
    <property type="entry name" value="Concanavalin A-like lectins/glucanases"/>
    <property type="match status" value="1"/>
</dbReference>
<evidence type="ECO:0000313" key="2">
    <source>
        <dbReference type="EMBL" id="MBB4700076.1"/>
    </source>
</evidence>
<proteinExistence type="predicted"/>
<dbReference type="AlphaFoldDB" id="A0A7W7GAJ8"/>
<reference evidence="2 3" key="1">
    <citation type="submission" date="2020-08" db="EMBL/GenBank/DDBJ databases">
        <title>Sequencing the genomes of 1000 actinobacteria strains.</title>
        <authorList>
            <person name="Klenk H.-P."/>
        </authorList>
    </citation>
    <scope>NUCLEOTIDE SEQUENCE [LARGE SCALE GENOMIC DNA]</scope>
    <source>
        <strain evidence="2 3">DSM 45784</strain>
    </source>
</reference>
<dbReference type="PROSITE" id="PS51257">
    <property type="entry name" value="PROKAR_LIPOPROTEIN"/>
    <property type="match status" value="1"/>
</dbReference>
<dbReference type="InterPro" id="IPR013320">
    <property type="entry name" value="ConA-like_dom_sf"/>
</dbReference>
<protein>
    <submittedName>
        <fullName evidence="2">Uncharacterized protein</fullName>
    </submittedName>
</protein>
<evidence type="ECO:0000256" key="1">
    <source>
        <dbReference type="SAM" id="MobiDB-lite"/>
    </source>
</evidence>
<dbReference type="EMBL" id="JACHND010000001">
    <property type="protein sequence ID" value="MBB4700076.1"/>
    <property type="molecule type" value="Genomic_DNA"/>
</dbReference>
<evidence type="ECO:0000313" key="3">
    <source>
        <dbReference type="Proteomes" id="UP000542210"/>
    </source>
</evidence>